<evidence type="ECO:0000313" key="1">
    <source>
        <dbReference type="EMBL" id="QOQ98955.1"/>
    </source>
</evidence>
<dbReference type="AlphaFoldDB" id="A0A7M1MGI0"/>
<dbReference type="Proteomes" id="UP000594890">
    <property type="component" value="Chromosome"/>
</dbReference>
<dbReference type="PANTHER" id="PTHR31118:SF12">
    <property type="entry name" value="CYCLASE-LIKE PROTEIN 2"/>
    <property type="match status" value="1"/>
</dbReference>
<dbReference type="GO" id="GO:0004061">
    <property type="term" value="F:arylformamidase activity"/>
    <property type="evidence" value="ECO:0007669"/>
    <property type="project" value="InterPro"/>
</dbReference>
<protein>
    <submittedName>
        <fullName evidence="1">Cyclase family protein</fullName>
    </submittedName>
</protein>
<dbReference type="InterPro" id="IPR037175">
    <property type="entry name" value="KFase_sf"/>
</dbReference>
<dbReference type="Pfam" id="PF04199">
    <property type="entry name" value="Cyclase"/>
    <property type="match status" value="1"/>
</dbReference>
<name>A0A7M1MGI0_CAMLA</name>
<sequence>MYEKYRKEIFMRTNNYIYLSYCLNETTPTYGNSDKVNLIKKSSIKYNDIANHTIITTSVHNGTHIDMPLHFFSNGQSINNFCCSDFIFNHVLFVEINSSDIIINQNLVQKLSEVEDKIKIEAIIVKTGIGSKRNDEVYWRENFGFHPDIADYIREFFPNVRLFGFDSISVSSFTNRELGRIAHRKFLDPKKPILLLEDMNLNEIYKEDNVKKLIVAPLRIENSDGLPCTVIAEVL</sequence>
<proteinExistence type="predicted"/>
<dbReference type="EMBL" id="CP063088">
    <property type="protein sequence ID" value="QOQ98955.1"/>
    <property type="molecule type" value="Genomic_DNA"/>
</dbReference>
<dbReference type="InterPro" id="IPR007325">
    <property type="entry name" value="KFase/CYL"/>
</dbReference>
<reference evidence="1 2" key="1">
    <citation type="submission" date="2020-10" db="EMBL/GenBank/DDBJ databases">
        <title>Campylobacter and Helicobacter PacBio genomes.</title>
        <authorList>
            <person name="Lane C."/>
        </authorList>
    </citation>
    <scope>NUCLEOTIDE SEQUENCE [LARGE SCALE GENOMIC DNA]</scope>
    <source>
        <strain evidence="1 2">2014D-0218</strain>
    </source>
</reference>
<dbReference type="SUPFAM" id="SSF102198">
    <property type="entry name" value="Putative cyclase"/>
    <property type="match status" value="1"/>
</dbReference>
<gene>
    <name evidence="1" type="ORF">HW242_04315</name>
</gene>
<dbReference type="Gene3D" id="3.50.30.50">
    <property type="entry name" value="Putative cyclase"/>
    <property type="match status" value="1"/>
</dbReference>
<organism evidence="1 2">
    <name type="scientific">Campylobacter lari</name>
    <dbReference type="NCBI Taxonomy" id="201"/>
    <lineage>
        <taxon>Bacteria</taxon>
        <taxon>Pseudomonadati</taxon>
        <taxon>Campylobacterota</taxon>
        <taxon>Epsilonproteobacteria</taxon>
        <taxon>Campylobacterales</taxon>
        <taxon>Campylobacteraceae</taxon>
        <taxon>Campylobacter</taxon>
    </lineage>
</organism>
<dbReference type="PANTHER" id="PTHR31118">
    <property type="entry name" value="CYCLASE-LIKE PROTEIN 2"/>
    <property type="match status" value="1"/>
</dbReference>
<evidence type="ECO:0000313" key="2">
    <source>
        <dbReference type="Proteomes" id="UP000594890"/>
    </source>
</evidence>
<accession>A0A7M1MGI0</accession>
<dbReference type="GO" id="GO:0019441">
    <property type="term" value="P:L-tryptophan catabolic process to kynurenine"/>
    <property type="evidence" value="ECO:0007669"/>
    <property type="project" value="InterPro"/>
</dbReference>